<dbReference type="UniPathway" id="UPA00051">
    <property type="reaction ID" value="UER00465"/>
</dbReference>
<evidence type="ECO:0000256" key="8">
    <source>
        <dbReference type="ARBA" id="ARBA00023002"/>
    </source>
</evidence>
<evidence type="ECO:0000256" key="10">
    <source>
        <dbReference type="RuleBase" id="RU000579"/>
    </source>
</evidence>
<dbReference type="SUPFAM" id="SSF55347">
    <property type="entry name" value="Glyceraldehyde-3-phosphate dehydrogenase-like, C-terminal domain"/>
    <property type="match status" value="1"/>
</dbReference>
<comment type="pathway">
    <text evidence="1 10">Amino-acid biosynthesis; L-threonine biosynthesis; L-threonine from L-aspartate: step 3/5.</text>
</comment>
<sequence>MSKKLKIGVFGFGVVGSGLAHVLKNSKGLDASIVRVCVKDAGKIRDIDPDLITVNPDDILNDPEINVVVELIDDADAAYQIVKTAMQNGKHVVSANKKMLAYHIEELIQLQWKYKVSFLYEASACGSIPIIRNLEEYYDNDLLQSVSGVLNGSSNYILTKIFNENLDYNLALKEAQDLGFAESDPTSDVGGFDTLYKLIILTVHGFGLFVHPDEVFNAGIANLSPKDIELASQKGYKIRLLGKVTKVNGNHVNLFVAPKFVKPQEHAYTVESHYNGVLIQGNFYDNQFMYGKGAGSHPTGSAVLSDITALAYDYKYEYKKLKYYGGLEYTNDMDVEIYLRYTDKNDLALFNFKEISESLIAKDFNYVIGTLNLSELIKIRKQIEGKDIFLAYLGEE</sequence>
<reference evidence="14 15" key="1">
    <citation type="journal article" date="2018" name="Mar. Genomics">
        <title>Complete genome sequence of Marinifilaceae bacterium strain SPP2, isolated from the Antarctic marine sediment.</title>
        <authorList>
            <person name="Watanabe M."/>
            <person name="Kojima H."/>
            <person name="Fukui M."/>
        </authorList>
    </citation>
    <scope>NUCLEOTIDE SEQUENCE [LARGE SCALE GENOMIC DNA]</scope>
    <source>
        <strain evidence="14 15">SPP2</strain>
    </source>
</reference>
<keyword evidence="15" id="KW-1185">Reference proteome</keyword>
<dbReference type="Proteomes" id="UP000218267">
    <property type="component" value="Chromosome"/>
</dbReference>
<evidence type="ECO:0000259" key="12">
    <source>
        <dbReference type="Pfam" id="PF00742"/>
    </source>
</evidence>
<dbReference type="InterPro" id="IPR036291">
    <property type="entry name" value="NAD(P)-bd_dom_sf"/>
</dbReference>
<dbReference type="InterPro" id="IPR001342">
    <property type="entry name" value="HDH_cat"/>
</dbReference>
<evidence type="ECO:0000256" key="7">
    <source>
        <dbReference type="ARBA" id="ARBA00022697"/>
    </source>
</evidence>
<dbReference type="GO" id="GO:0050661">
    <property type="term" value="F:NADP binding"/>
    <property type="evidence" value="ECO:0007669"/>
    <property type="project" value="InterPro"/>
</dbReference>
<evidence type="ECO:0000256" key="6">
    <source>
        <dbReference type="ARBA" id="ARBA00022605"/>
    </source>
</evidence>
<dbReference type="KEGG" id="mbas:ALGA_2312"/>
<dbReference type="PROSITE" id="PS01042">
    <property type="entry name" value="HOMOSER_DHGENASE"/>
    <property type="match status" value="1"/>
</dbReference>
<accession>A0A1Y1CJZ6</accession>
<dbReference type="PANTHER" id="PTHR43331">
    <property type="entry name" value="HOMOSERINE DEHYDROGENASE"/>
    <property type="match status" value="1"/>
</dbReference>
<evidence type="ECO:0000256" key="9">
    <source>
        <dbReference type="ARBA" id="ARBA00023167"/>
    </source>
</evidence>
<dbReference type="Pfam" id="PF03447">
    <property type="entry name" value="NAD_binding_3"/>
    <property type="match status" value="1"/>
</dbReference>
<evidence type="ECO:0000256" key="4">
    <source>
        <dbReference type="ARBA" id="ARBA00013213"/>
    </source>
</evidence>
<dbReference type="OrthoDB" id="9808167at2"/>
<dbReference type="AlphaFoldDB" id="A0A1Y1CJZ6"/>
<feature type="domain" description="Homoserine dehydrogenase catalytic" evidence="12">
    <location>
        <begin position="129"/>
        <end position="307"/>
    </location>
</feature>
<dbReference type="GO" id="GO:0004412">
    <property type="term" value="F:homoserine dehydrogenase activity"/>
    <property type="evidence" value="ECO:0007669"/>
    <property type="project" value="UniProtKB-EC"/>
</dbReference>
<dbReference type="InterPro" id="IPR005106">
    <property type="entry name" value="Asp/hSer_DH_NAD-bd"/>
</dbReference>
<dbReference type="GO" id="GO:0009086">
    <property type="term" value="P:methionine biosynthetic process"/>
    <property type="evidence" value="ECO:0007669"/>
    <property type="project" value="UniProtKB-KW"/>
</dbReference>
<evidence type="ECO:0000256" key="5">
    <source>
        <dbReference type="ARBA" id="ARBA00013376"/>
    </source>
</evidence>
<feature type="domain" description="Aspartate/homoserine dehydrogenase NAD-binding" evidence="13">
    <location>
        <begin position="11"/>
        <end position="121"/>
    </location>
</feature>
<dbReference type="RefSeq" id="WP_096429486.1">
    <property type="nucleotide sequence ID" value="NZ_AP018042.1"/>
</dbReference>
<dbReference type="EMBL" id="AP018042">
    <property type="protein sequence ID" value="BAX80644.1"/>
    <property type="molecule type" value="Genomic_DNA"/>
</dbReference>
<protein>
    <recommendedName>
        <fullName evidence="5 10">Homoserine dehydrogenase</fullName>
        <ecNumber evidence="4 10">1.1.1.3</ecNumber>
    </recommendedName>
</protein>
<dbReference type="InterPro" id="IPR019811">
    <property type="entry name" value="HDH_CS"/>
</dbReference>
<dbReference type="SUPFAM" id="SSF51735">
    <property type="entry name" value="NAD(P)-binding Rossmann-fold domains"/>
    <property type="match status" value="1"/>
</dbReference>
<keyword evidence="6 10" id="KW-0028">Amino-acid biosynthesis</keyword>
<organism evidence="14 15">
    <name type="scientific">Labilibaculum antarcticum</name>
    <dbReference type="NCBI Taxonomy" id="1717717"/>
    <lineage>
        <taxon>Bacteria</taxon>
        <taxon>Pseudomonadati</taxon>
        <taxon>Bacteroidota</taxon>
        <taxon>Bacteroidia</taxon>
        <taxon>Marinilabiliales</taxon>
        <taxon>Marinifilaceae</taxon>
        <taxon>Labilibaculum</taxon>
    </lineage>
</organism>
<comment type="similarity">
    <text evidence="3 11">Belongs to the homoserine dehydrogenase family.</text>
</comment>
<dbReference type="UniPathway" id="UPA00050">
    <property type="reaction ID" value="UER00063"/>
</dbReference>
<dbReference type="GO" id="GO:0009088">
    <property type="term" value="P:threonine biosynthetic process"/>
    <property type="evidence" value="ECO:0007669"/>
    <property type="project" value="UniProtKB-UniPathway"/>
</dbReference>
<keyword evidence="8 10" id="KW-0560">Oxidoreductase</keyword>
<evidence type="ECO:0000256" key="2">
    <source>
        <dbReference type="ARBA" id="ARBA00005062"/>
    </source>
</evidence>
<keyword evidence="9 10" id="KW-0486">Methionine biosynthesis</keyword>
<name>A0A1Y1CJZ6_9BACT</name>
<keyword evidence="7 10" id="KW-0791">Threonine biosynthesis</keyword>
<dbReference type="Pfam" id="PF00742">
    <property type="entry name" value="Homoserine_dh"/>
    <property type="match status" value="1"/>
</dbReference>
<dbReference type="PANTHER" id="PTHR43331:SF1">
    <property type="entry name" value="HOMOSERINE DEHYDROGENASE"/>
    <property type="match status" value="1"/>
</dbReference>
<dbReference type="Gene3D" id="3.30.360.10">
    <property type="entry name" value="Dihydrodipicolinate Reductase, domain 2"/>
    <property type="match status" value="1"/>
</dbReference>
<dbReference type="FunFam" id="3.30.360.10:FF:000005">
    <property type="entry name" value="Homoserine dehydrogenase"/>
    <property type="match status" value="1"/>
</dbReference>
<evidence type="ECO:0000256" key="3">
    <source>
        <dbReference type="ARBA" id="ARBA00006753"/>
    </source>
</evidence>
<evidence type="ECO:0000256" key="1">
    <source>
        <dbReference type="ARBA" id="ARBA00005056"/>
    </source>
</evidence>
<evidence type="ECO:0000259" key="13">
    <source>
        <dbReference type="Pfam" id="PF03447"/>
    </source>
</evidence>
<comment type="pathway">
    <text evidence="2 10">Amino-acid biosynthesis; L-methionine biosynthesis via de novo pathway; L-homoserine from L-aspartate: step 3/3.</text>
</comment>
<comment type="catalytic activity">
    <reaction evidence="10">
        <text>L-homoserine + NADP(+) = L-aspartate 4-semialdehyde + NADPH + H(+)</text>
        <dbReference type="Rhea" id="RHEA:15761"/>
        <dbReference type="ChEBI" id="CHEBI:15378"/>
        <dbReference type="ChEBI" id="CHEBI:57476"/>
        <dbReference type="ChEBI" id="CHEBI:57783"/>
        <dbReference type="ChEBI" id="CHEBI:58349"/>
        <dbReference type="ChEBI" id="CHEBI:537519"/>
        <dbReference type="EC" id="1.1.1.3"/>
    </reaction>
</comment>
<evidence type="ECO:0000313" key="15">
    <source>
        <dbReference type="Proteomes" id="UP000218267"/>
    </source>
</evidence>
<gene>
    <name evidence="14" type="ORF">ALGA_2312</name>
</gene>
<evidence type="ECO:0000256" key="11">
    <source>
        <dbReference type="RuleBase" id="RU004171"/>
    </source>
</evidence>
<dbReference type="Gene3D" id="3.40.50.720">
    <property type="entry name" value="NAD(P)-binding Rossmann-like Domain"/>
    <property type="match status" value="1"/>
</dbReference>
<dbReference type="NCBIfam" id="NF004976">
    <property type="entry name" value="PRK06349.1"/>
    <property type="match status" value="1"/>
</dbReference>
<keyword evidence="10" id="KW-0521">NADP</keyword>
<dbReference type="EC" id="1.1.1.3" evidence="4 10"/>
<proteinExistence type="inferred from homology"/>
<evidence type="ECO:0000313" key="14">
    <source>
        <dbReference type="EMBL" id="BAX80644.1"/>
    </source>
</evidence>
<reference evidence="15" key="2">
    <citation type="journal article" date="2020" name="Antonie Van Leeuwenhoek">
        <title>Labilibaculum antarcticum sp. nov., a novel facultative anaerobic, psychrotorelant bacterium isolated from marine sediment of Antarctica.</title>
        <authorList>
            <person name="Watanabe M."/>
            <person name="Kojima H."/>
            <person name="Fukui M."/>
        </authorList>
    </citation>
    <scope>NUCLEOTIDE SEQUENCE [LARGE SCALE GENOMIC DNA]</scope>
    <source>
        <strain evidence="15">SPP2</strain>
    </source>
</reference>